<reference evidence="2" key="1">
    <citation type="journal article" date="2022" name="Nat. Commun.">
        <title>Chromosome evolution and the genetic basis of agronomically important traits in greater yam.</title>
        <authorList>
            <person name="Bredeson J.V."/>
            <person name="Lyons J.B."/>
            <person name="Oniyinde I.O."/>
            <person name="Okereke N.R."/>
            <person name="Kolade O."/>
            <person name="Nnabue I."/>
            <person name="Nwadili C.O."/>
            <person name="Hribova E."/>
            <person name="Parker M."/>
            <person name="Nwogha J."/>
            <person name="Shu S."/>
            <person name="Carlson J."/>
            <person name="Kariba R."/>
            <person name="Muthemba S."/>
            <person name="Knop K."/>
            <person name="Barton G.J."/>
            <person name="Sherwood A.V."/>
            <person name="Lopez-Montes A."/>
            <person name="Asiedu R."/>
            <person name="Jamnadass R."/>
            <person name="Muchugi A."/>
            <person name="Goodstein D."/>
            <person name="Egesi C.N."/>
            <person name="Featherston J."/>
            <person name="Asfaw A."/>
            <person name="Simpson G.G."/>
            <person name="Dolezel J."/>
            <person name="Hendre P.S."/>
            <person name="Van Deynze A."/>
            <person name="Kumar P.L."/>
            <person name="Obidiegwu J.E."/>
            <person name="Bhattacharjee R."/>
            <person name="Rokhsar D.S."/>
        </authorList>
    </citation>
    <scope>NUCLEOTIDE SEQUENCE [LARGE SCALE GENOMIC DNA]</scope>
    <source>
        <strain evidence="2">cv. TDa95/00328</strain>
    </source>
</reference>
<sequence length="66" mass="7856">MSYRESIEIPDFFYPSSVCVCVRERERESYDSEIEKAPNLWRGLLLSQLQKFQPHLFILPRFFVGG</sequence>
<accession>A0ACB7WRE5</accession>
<evidence type="ECO:0000313" key="1">
    <source>
        <dbReference type="EMBL" id="KAH7691065.1"/>
    </source>
</evidence>
<organism evidence="1 2">
    <name type="scientific">Dioscorea alata</name>
    <name type="common">Purple yam</name>
    <dbReference type="NCBI Taxonomy" id="55571"/>
    <lineage>
        <taxon>Eukaryota</taxon>
        <taxon>Viridiplantae</taxon>
        <taxon>Streptophyta</taxon>
        <taxon>Embryophyta</taxon>
        <taxon>Tracheophyta</taxon>
        <taxon>Spermatophyta</taxon>
        <taxon>Magnoliopsida</taxon>
        <taxon>Liliopsida</taxon>
        <taxon>Dioscoreales</taxon>
        <taxon>Dioscoreaceae</taxon>
        <taxon>Dioscorea</taxon>
    </lineage>
</organism>
<evidence type="ECO:0000313" key="2">
    <source>
        <dbReference type="Proteomes" id="UP000827976"/>
    </source>
</evidence>
<comment type="caution">
    <text evidence="1">The sequence shown here is derived from an EMBL/GenBank/DDBJ whole genome shotgun (WGS) entry which is preliminary data.</text>
</comment>
<dbReference type="Proteomes" id="UP000827976">
    <property type="component" value="Chromosome 2"/>
</dbReference>
<protein>
    <submittedName>
        <fullName evidence="1">Uncharacterized protein</fullName>
    </submittedName>
</protein>
<dbReference type="EMBL" id="CM037012">
    <property type="protein sequence ID" value="KAH7691065.1"/>
    <property type="molecule type" value="Genomic_DNA"/>
</dbReference>
<name>A0ACB7WRE5_DIOAL</name>
<gene>
    <name evidence="1" type="ORF">IHE45_02G091400</name>
</gene>
<proteinExistence type="predicted"/>
<keyword evidence="2" id="KW-1185">Reference proteome</keyword>